<dbReference type="GO" id="GO:0051604">
    <property type="term" value="P:protein maturation"/>
    <property type="evidence" value="ECO:0007669"/>
    <property type="project" value="TreeGrafter"/>
</dbReference>
<keyword evidence="3" id="KW-1185">Reference proteome</keyword>
<comment type="caution">
    <text evidence="2">The sequence shown here is derived from an EMBL/GenBank/DDBJ whole genome shotgun (WGS) entry which is preliminary data.</text>
</comment>
<dbReference type="OrthoDB" id="9806017at2"/>
<dbReference type="PANTHER" id="PTHR35177">
    <property type="entry name" value="HYDROGENASE MATURATION FACTOR HYBG"/>
    <property type="match status" value="1"/>
</dbReference>
<dbReference type="PROSITE" id="PS01097">
    <property type="entry name" value="HUPF_HYPC"/>
    <property type="match status" value="1"/>
</dbReference>
<dbReference type="Gene3D" id="2.30.30.140">
    <property type="match status" value="1"/>
</dbReference>
<dbReference type="EMBL" id="BIFQ01000002">
    <property type="protein sequence ID" value="GCE08423.1"/>
    <property type="molecule type" value="Genomic_DNA"/>
</dbReference>
<reference evidence="3" key="1">
    <citation type="submission" date="2018-12" db="EMBL/GenBank/DDBJ databases">
        <title>Tengunoibacter tsumagoiensis gen. nov., sp. nov., Dictyobacter kobayashii sp. nov., D. alpinus sp. nov., and D. joshuensis sp. nov. and description of Dictyobacteraceae fam. nov. within the order Ktedonobacterales isolated from Tengu-no-mugimeshi.</title>
        <authorList>
            <person name="Wang C.M."/>
            <person name="Zheng Y."/>
            <person name="Sakai Y."/>
            <person name="Toyoda A."/>
            <person name="Minakuchi Y."/>
            <person name="Abe K."/>
            <person name="Yokota A."/>
            <person name="Yabe S."/>
        </authorList>
    </citation>
    <scope>NUCLEOTIDE SEQUENCE [LARGE SCALE GENOMIC DNA]</scope>
    <source>
        <strain evidence="3">S-27</strain>
    </source>
</reference>
<gene>
    <name evidence="2" type="primary">hypC</name>
    <name evidence="2" type="ORF">KDAU_57520</name>
</gene>
<dbReference type="SUPFAM" id="SSF159127">
    <property type="entry name" value="HupF/HypC-like"/>
    <property type="match status" value="1"/>
</dbReference>
<dbReference type="FunFam" id="2.30.30.140:FF:000022">
    <property type="entry name" value="Hydrogenase assembly chaperone HybG"/>
    <property type="match status" value="1"/>
</dbReference>
<dbReference type="NCBIfam" id="TIGR00074">
    <property type="entry name" value="hypC_hupF"/>
    <property type="match status" value="1"/>
</dbReference>
<evidence type="ECO:0000313" key="2">
    <source>
        <dbReference type="EMBL" id="GCE08423.1"/>
    </source>
</evidence>
<accession>A0A401ZNK0</accession>
<name>A0A401ZNK0_9CHLR</name>
<evidence type="ECO:0000256" key="1">
    <source>
        <dbReference type="ARBA" id="ARBA00006018"/>
    </source>
</evidence>
<dbReference type="AlphaFoldDB" id="A0A401ZNK0"/>
<dbReference type="PRINTS" id="PR00445">
    <property type="entry name" value="HUPFHYPC"/>
</dbReference>
<dbReference type="InterPro" id="IPR001109">
    <property type="entry name" value="Hydrogenase_HupF/HypC"/>
</dbReference>
<dbReference type="Proteomes" id="UP000287224">
    <property type="component" value="Unassembled WGS sequence"/>
</dbReference>
<dbReference type="GO" id="GO:1902670">
    <property type="term" value="F:carbon dioxide binding"/>
    <property type="evidence" value="ECO:0007669"/>
    <property type="project" value="TreeGrafter"/>
</dbReference>
<dbReference type="GO" id="GO:0005506">
    <property type="term" value="F:iron ion binding"/>
    <property type="evidence" value="ECO:0007669"/>
    <property type="project" value="TreeGrafter"/>
</dbReference>
<sequence length="90" mass="9969">MCLGIPGRIVEIVDDNLDIAKVEVSGVKRNVSVALVRLEGIEPGDWVLVHVGFAMSKINEREAQETQKALQLMGDPYTDELAMFNKSQIE</sequence>
<protein>
    <submittedName>
        <fullName evidence="2">Hydrogenase assembly protein HupF</fullName>
    </submittedName>
</protein>
<dbReference type="RefSeq" id="WP_126600966.1">
    <property type="nucleotide sequence ID" value="NZ_BIFQ01000002.1"/>
</dbReference>
<organism evidence="2 3">
    <name type="scientific">Dictyobacter aurantiacus</name>
    <dbReference type="NCBI Taxonomy" id="1936993"/>
    <lineage>
        <taxon>Bacteria</taxon>
        <taxon>Bacillati</taxon>
        <taxon>Chloroflexota</taxon>
        <taxon>Ktedonobacteria</taxon>
        <taxon>Ktedonobacterales</taxon>
        <taxon>Dictyobacteraceae</taxon>
        <taxon>Dictyobacter</taxon>
    </lineage>
</organism>
<dbReference type="Pfam" id="PF01455">
    <property type="entry name" value="HupF_HypC"/>
    <property type="match status" value="1"/>
</dbReference>
<dbReference type="PANTHER" id="PTHR35177:SF2">
    <property type="entry name" value="HYDROGENASE MATURATION FACTOR HYBG"/>
    <property type="match status" value="1"/>
</dbReference>
<proteinExistence type="inferred from homology"/>
<evidence type="ECO:0000313" key="3">
    <source>
        <dbReference type="Proteomes" id="UP000287224"/>
    </source>
</evidence>
<dbReference type="InterPro" id="IPR019812">
    <property type="entry name" value="Hydgase_assmbl_chp_CS"/>
</dbReference>
<comment type="similarity">
    <text evidence="1">Belongs to the HupF/HypC family.</text>
</comment>